<feature type="domain" description="DNA primase/nucleoside triphosphatase C-terminal" evidence="2">
    <location>
        <begin position="21"/>
        <end position="77"/>
    </location>
</feature>
<evidence type="ECO:0000259" key="2">
    <source>
        <dbReference type="Pfam" id="PF03288"/>
    </source>
</evidence>
<reference evidence="3" key="1">
    <citation type="journal article" date="2014" name="Front. Microbiol.">
        <title>High frequency of phylogenetically diverse reductive dehalogenase-homologous genes in deep subseafloor sedimentary metagenomes.</title>
        <authorList>
            <person name="Kawai M."/>
            <person name="Futagami T."/>
            <person name="Toyoda A."/>
            <person name="Takaki Y."/>
            <person name="Nishi S."/>
            <person name="Hori S."/>
            <person name="Arai W."/>
            <person name="Tsubouchi T."/>
            <person name="Morono Y."/>
            <person name="Uchiyama I."/>
            <person name="Ito T."/>
            <person name="Fujiyama A."/>
            <person name="Inagaki F."/>
            <person name="Takami H."/>
        </authorList>
    </citation>
    <scope>NUCLEOTIDE SEQUENCE</scope>
    <source>
        <strain evidence="3">Expedition CK06-06</strain>
    </source>
</reference>
<organism evidence="3">
    <name type="scientific">marine sediment metagenome</name>
    <dbReference type="NCBI Taxonomy" id="412755"/>
    <lineage>
        <taxon>unclassified sequences</taxon>
        <taxon>metagenomes</taxon>
        <taxon>ecological metagenomes</taxon>
    </lineage>
</organism>
<name>X1EJ55_9ZZZZ</name>
<dbReference type="InterPro" id="IPR004968">
    <property type="entry name" value="DNA_primase/NTPase_C"/>
</dbReference>
<protein>
    <recommendedName>
        <fullName evidence="2">DNA primase/nucleoside triphosphatase C-terminal domain-containing protein</fullName>
    </recommendedName>
</protein>
<sequence>MSRIAEIQECVRTATAEYRAESDDLSGFLNEKCIERIGSRIRASELYKAFKEWATEQGMREKEILSANAFGRRMANKYHREKARDGTYYQGLILNVGNCGAFVADSKASSTENDVFPICNASRVESRIIHHNPPPRLKSTTPDNHLEDAESAGELPDCPKCGRCEWEYKPNGDLVCPCGNSVKGGSGK</sequence>
<proteinExistence type="predicted"/>
<dbReference type="EMBL" id="BARU01011713">
    <property type="protein sequence ID" value="GAH32622.1"/>
    <property type="molecule type" value="Genomic_DNA"/>
</dbReference>
<evidence type="ECO:0000313" key="3">
    <source>
        <dbReference type="EMBL" id="GAH32622.1"/>
    </source>
</evidence>
<dbReference type="AlphaFoldDB" id="X1EJ55"/>
<feature type="region of interest" description="Disordered" evidence="1">
    <location>
        <begin position="130"/>
        <end position="154"/>
    </location>
</feature>
<accession>X1EJ55</accession>
<dbReference type="Pfam" id="PF03288">
    <property type="entry name" value="Pox_D5"/>
    <property type="match status" value="1"/>
</dbReference>
<comment type="caution">
    <text evidence="3">The sequence shown here is derived from an EMBL/GenBank/DDBJ whole genome shotgun (WGS) entry which is preliminary data.</text>
</comment>
<evidence type="ECO:0000256" key="1">
    <source>
        <dbReference type="SAM" id="MobiDB-lite"/>
    </source>
</evidence>
<gene>
    <name evidence="3" type="ORF">S03H2_21895</name>
</gene>